<dbReference type="PROSITE" id="PS50293">
    <property type="entry name" value="TPR_REGION"/>
    <property type="match status" value="6"/>
</dbReference>
<dbReference type="Gene3D" id="1.25.40.10">
    <property type="entry name" value="Tetratricopeptide repeat domain"/>
    <property type="match status" value="4"/>
</dbReference>
<evidence type="ECO:0000256" key="2">
    <source>
        <dbReference type="ARBA" id="ARBA00022803"/>
    </source>
</evidence>
<feature type="repeat" description="TPR" evidence="3">
    <location>
        <begin position="456"/>
        <end position="489"/>
    </location>
</feature>
<gene>
    <name evidence="5" type="ORF">HDF12_000327</name>
</gene>
<feature type="repeat" description="TPR" evidence="3">
    <location>
        <begin position="354"/>
        <end position="387"/>
    </location>
</feature>
<feature type="repeat" description="TPR" evidence="3">
    <location>
        <begin position="286"/>
        <end position="319"/>
    </location>
</feature>
<reference evidence="5 6" key="1">
    <citation type="submission" date="2020-07" db="EMBL/GenBank/DDBJ databases">
        <title>Genomic Encyclopedia of Type Strains, Phase IV (KMG-V): Genome sequencing to study the core and pangenomes of soil and plant-associated prokaryotes.</title>
        <authorList>
            <person name="Whitman W."/>
        </authorList>
    </citation>
    <scope>NUCLEOTIDE SEQUENCE [LARGE SCALE GENOMIC DNA]</scope>
    <source>
        <strain evidence="5 6">M8UP30</strain>
    </source>
</reference>
<proteinExistence type="predicted"/>
<dbReference type="SMART" id="SM00028">
    <property type="entry name" value="TPR"/>
    <property type="match status" value="8"/>
</dbReference>
<dbReference type="PROSITE" id="PS50005">
    <property type="entry name" value="TPR"/>
    <property type="match status" value="7"/>
</dbReference>
<feature type="repeat" description="TPR" evidence="3">
    <location>
        <begin position="388"/>
        <end position="421"/>
    </location>
</feature>
<dbReference type="Pfam" id="PF13414">
    <property type="entry name" value="TPR_11"/>
    <property type="match status" value="4"/>
</dbReference>
<dbReference type="EMBL" id="JACCCV010000001">
    <property type="protein sequence ID" value="NYF49962.1"/>
    <property type="molecule type" value="Genomic_DNA"/>
</dbReference>
<dbReference type="InterPro" id="IPR019734">
    <property type="entry name" value="TPR_rpt"/>
</dbReference>
<accession>A0A7Y9T1F8</accession>
<evidence type="ECO:0000256" key="4">
    <source>
        <dbReference type="SAM" id="Phobius"/>
    </source>
</evidence>
<protein>
    <submittedName>
        <fullName evidence="5">Tetratricopeptide (TPR) repeat protein</fullName>
    </submittedName>
</protein>
<keyword evidence="4" id="KW-0472">Membrane</keyword>
<sequence>MKSYPVPLRRRPRPKSAKQFVERAKEFLWDAAGRITFWRLVKGFVVVFLFLPLVVYVVREVNRDVLIIDPFGVPKSLSEAGLSSEVMANRVGERLRVMEATTKTQMKKDVLGSQGEEASIPEVEIPGTKLGLKTIVDMARSLFHRDPKHIGGDIVVAAADAAPSTSDPPTVKRPAMITVYFKQGRNGSQALSGVAERDDGNMLVQRAAELALEQVNPYVLALYWEDHREFDKSIKVAQATAEDASQDLPHRGACFVVWGIALDGEEKHEEAIAEYQKAIELDPKDAHAYYDWGIALDGEGKHEEASAKYRKAIELDPKDAYAYSNWGSALDGEGKYDEAIAKYRKAVELAPKNALAYYNWGNALHSEGKHEEAIAKYQKTVELDPKYVNAYYNWGMALDGEGKYEEAIAKYQKTVELDPKYVNAYNNWGNALNNEGKHEEAIAKYQRAIELDPKYVNAYNNWGNALNSEGKHEEAIAKYQRAIELDPKNAFAYGNWGLALQILGKKSAAAEKFAKEKELEESN</sequence>
<dbReference type="InterPro" id="IPR011990">
    <property type="entry name" value="TPR-like_helical_dom_sf"/>
</dbReference>
<dbReference type="Proteomes" id="UP000534186">
    <property type="component" value="Unassembled WGS sequence"/>
</dbReference>
<dbReference type="AlphaFoldDB" id="A0A7Y9T1F8"/>
<feature type="transmembrane region" description="Helical" evidence="4">
    <location>
        <begin position="40"/>
        <end position="58"/>
    </location>
</feature>
<dbReference type="PANTHER" id="PTHR44858">
    <property type="entry name" value="TETRATRICOPEPTIDE REPEAT PROTEIN 6"/>
    <property type="match status" value="1"/>
</dbReference>
<keyword evidence="4" id="KW-1133">Transmembrane helix</keyword>
<dbReference type="SUPFAM" id="SSF48452">
    <property type="entry name" value="TPR-like"/>
    <property type="match status" value="1"/>
</dbReference>
<name>A0A7Y9T1F8_9BACT</name>
<evidence type="ECO:0000313" key="6">
    <source>
        <dbReference type="Proteomes" id="UP000534186"/>
    </source>
</evidence>
<dbReference type="InterPro" id="IPR050498">
    <property type="entry name" value="Ycf3"/>
</dbReference>
<organism evidence="5 6">
    <name type="scientific">Tunturiibacter lichenicola</name>
    <dbReference type="NCBI Taxonomy" id="2051959"/>
    <lineage>
        <taxon>Bacteria</taxon>
        <taxon>Pseudomonadati</taxon>
        <taxon>Acidobacteriota</taxon>
        <taxon>Terriglobia</taxon>
        <taxon>Terriglobales</taxon>
        <taxon>Acidobacteriaceae</taxon>
        <taxon>Tunturiibacter</taxon>
    </lineage>
</organism>
<keyword evidence="2 3" id="KW-0802">TPR repeat</keyword>
<comment type="caution">
    <text evidence="5">The sequence shown here is derived from an EMBL/GenBank/DDBJ whole genome shotgun (WGS) entry which is preliminary data.</text>
</comment>
<evidence type="ECO:0000313" key="5">
    <source>
        <dbReference type="EMBL" id="NYF49962.1"/>
    </source>
</evidence>
<evidence type="ECO:0000256" key="1">
    <source>
        <dbReference type="ARBA" id="ARBA00022737"/>
    </source>
</evidence>
<evidence type="ECO:0000256" key="3">
    <source>
        <dbReference type="PROSITE-ProRule" id="PRU00339"/>
    </source>
</evidence>
<feature type="repeat" description="TPR" evidence="3">
    <location>
        <begin position="422"/>
        <end position="455"/>
    </location>
</feature>
<feature type="repeat" description="TPR" evidence="3">
    <location>
        <begin position="320"/>
        <end position="353"/>
    </location>
</feature>
<feature type="repeat" description="TPR" evidence="3">
    <location>
        <begin position="252"/>
        <end position="285"/>
    </location>
</feature>
<keyword evidence="4" id="KW-0812">Transmembrane</keyword>
<keyword evidence="1" id="KW-0677">Repeat</keyword>
<dbReference type="PANTHER" id="PTHR44858:SF1">
    <property type="entry name" value="UDP-N-ACETYLGLUCOSAMINE--PEPTIDE N-ACETYLGLUCOSAMINYLTRANSFERASE SPINDLY-RELATED"/>
    <property type="match status" value="1"/>
</dbReference>